<gene>
    <name evidence="3" type="ORF">E6H02_02100</name>
</gene>
<evidence type="ECO:0000259" key="2">
    <source>
        <dbReference type="Pfam" id="PF03816"/>
    </source>
</evidence>
<evidence type="ECO:0000256" key="1">
    <source>
        <dbReference type="ARBA" id="ARBA00006068"/>
    </source>
</evidence>
<comment type="caution">
    <text evidence="3">The sequence shown here is derived from an EMBL/GenBank/DDBJ whole genome shotgun (WGS) entry which is preliminary data.</text>
</comment>
<dbReference type="Proteomes" id="UP000320393">
    <property type="component" value="Unassembled WGS sequence"/>
</dbReference>
<dbReference type="EMBL" id="VBAM01000064">
    <property type="protein sequence ID" value="TMJ15321.1"/>
    <property type="molecule type" value="Genomic_DNA"/>
</dbReference>
<dbReference type="Pfam" id="PF03816">
    <property type="entry name" value="LytR_cpsA_psr"/>
    <property type="match status" value="1"/>
</dbReference>
<evidence type="ECO:0000313" key="4">
    <source>
        <dbReference type="Proteomes" id="UP000320393"/>
    </source>
</evidence>
<feature type="domain" description="Cell envelope-related transcriptional attenuator" evidence="2">
    <location>
        <begin position="97"/>
        <end position="166"/>
    </location>
</feature>
<evidence type="ECO:0000313" key="3">
    <source>
        <dbReference type="EMBL" id="TMJ15321.1"/>
    </source>
</evidence>
<protein>
    <recommendedName>
        <fullName evidence="2">Cell envelope-related transcriptional attenuator domain-containing protein</fullName>
    </recommendedName>
</protein>
<accession>A0A537M4W6</accession>
<organism evidence="3 4">
    <name type="scientific">Candidatus Segetimicrobium genomatis</name>
    <dbReference type="NCBI Taxonomy" id="2569760"/>
    <lineage>
        <taxon>Bacteria</taxon>
        <taxon>Bacillati</taxon>
        <taxon>Candidatus Sysuimicrobiota</taxon>
        <taxon>Candidatus Sysuimicrobiia</taxon>
        <taxon>Candidatus Sysuimicrobiales</taxon>
        <taxon>Candidatus Segetimicrobiaceae</taxon>
        <taxon>Candidatus Segetimicrobium</taxon>
    </lineage>
</organism>
<dbReference type="Gene3D" id="3.30.420.590">
    <property type="match status" value="1"/>
</dbReference>
<dbReference type="InterPro" id="IPR004474">
    <property type="entry name" value="LytR_CpsA_psr"/>
</dbReference>
<dbReference type="AlphaFoldDB" id="A0A537M4W6"/>
<proteinExistence type="inferred from homology"/>
<feature type="non-terminal residue" evidence="3">
    <location>
        <position position="169"/>
    </location>
</feature>
<sequence>MRHRYLDSLLTELRRHRGALARLSRGLSTPPPPGRGWRAWVRRGFAVAGILLLTLPAIPVARAPRGAPSAARPTDRRPVPHGDERFLIVGLTQDLHRTDSIMVAQWDAAHGQARILGIPRDIGVTITGVGFTKLVHAYATGGVGRTRAAVVMLMHVPVAHYFVFSLPAL</sequence>
<dbReference type="PANTHER" id="PTHR33392">
    <property type="entry name" value="POLYISOPRENYL-TEICHOIC ACID--PEPTIDOGLYCAN TEICHOIC ACID TRANSFERASE TAGU"/>
    <property type="match status" value="1"/>
</dbReference>
<dbReference type="PANTHER" id="PTHR33392:SF6">
    <property type="entry name" value="POLYISOPRENYL-TEICHOIC ACID--PEPTIDOGLYCAN TEICHOIC ACID TRANSFERASE TAGU"/>
    <property type="match status" value="1"/>
</dbReference>
<name>A0A537M4W6_9BACT</name>
<reference evidence="3 4" key="1">
    <citation type="journal article" date="2019" name="Nat. Microbiol.">
        <title>Mediterranean grassland soil C-N compound turnover is dependent on rainfall and depth, and is mediated by genomically divergent microorganisms.</title>
        <authorList>
            <person name="Diamond S."/>
            <person name="Andeer P.F."/>
            <person name="Li Z."/>
            <person name="Crits-Christoph A."/>
            <person name="Burstein D."/>
            <person name="Anantharaman K."/>
            <person name="Lane K.R."/>
            <person name="Thomas B.C."/>
            <person name="Pan C."/>
            <person name="Northen T.R."/>
            <person name="Banfield J.F."/>
        </authorList>
    </citation>
    <scope>NUCLEOTIDE SEQUENCE [LARGE SCALE GENOMIC DNA]</scope>
    <source>
        <strain evidence="3">NP_5</strain>
    </source>
</reference>
<dbReference type="InterPro" id="IPR050922">
    <property type="entry name" value="LytR/CpsA/Psr_CW_biosynth"/>
</dbReference>
<comment type="similarity">
    <text evidence="1">Belongs to the LytR/CpsA/Psr (LCP) family.</text>
</comment>